<keyword evidence="1" id="KW-0732">Signal</keyword>
<dbReference type="RefSeq" id="WP_380187335.1">
    <property type="nucleotide sequence ID" value="NZ_JBHTBQ010000012.1"/>
</dbReference>
<evidence type="ECO:0000256" key="1">
    <source>
        <dbReference type="SAM" id="SignalP"/>
    </source>
</evidence>
<dbReference type="Pfam" id="PF08816">
    <property type="entry name" value="Ivy"/>
    <property type="match status" value="1"/>
</dbReference>
<reference evidence="3" key="1">
    <citation type="journal article" date="2019" name="Int. J. Syst. Evol. Microbiol.">
        <title>The Global Catalogue of Microorganisms (GCM) 10K type strain sequencing project: providing services to taxonomists for standard genome sequencing and annotation.</title>
        <authorList>
            <consortium name="The Broad Institute Genomics Platform"/>
            <consortium name="The Broad Institute Genome Sequencing Center for Infectious Disease"/>
            <person name="Wu L."/>
            <person name="Ma J."/>
        </authorList>
    </citation>
    <scope>NUCLEOTIDE SEQUENCE [LARGE SCALE GENOMIC DNA]</scope>
    <source>
        <strain evidence="3">CCUG 62945</strain>
    </source>
</reference>
<dbReference type="Gene3D" id="3.40.1420.10">
    <property type="entry name" value="Inhibitor of vertebrate lysozyme"/>
    <property type="match status" value="1"/>
</dbReference>
<comment type="caution">
    <text evidence="2">The sequence shown here is derived from an EMBL/GenBank/DDBJ whole genome shotgun (WGS) entry which is preliminary data.</text>
</comment>
<feature type="signal peptide" evidence="1">
    <location>
        <begin position="1"/>
        <end position="25"/>
    </location>
</feature>
<evidence type="ECO:0000313" key="3">
    <source>
        <dbReference type="Proteomes" id="UP001596473"/>
    </source>
</evidence>
<gene>
    <name evidence="2" type="ORF">ACFQNF_07390</name>
</gene>
<proteinExistence type="predicted"/>
<dbReference type="SUPFAM" id="SSF89872">
    <property type="entry name" value="Inhibitor of vertebrate lysozyme, Ivy"/>
    <property type="match status" value="1"/>
</dbReference>
<sequence length="168" mass="18511">MQWISRISISSTLLAALFIPLSAQAKNISTKDALACVESSKCAYFFDVYAGDKQLRQQLNKAFKIAGIPAPRWLGNGTSTPMTPIILAQKTYLLGSVCQPHNCPHSISILYSPEQKRVVAQYQPKTGTPKWLGEPSAAEQQILNEFETANSPLQKKLDSHSKLPIIIN</sequence>
<protein>
    <submittedName>
        <fullName evidence="2">Ivy family c-type lysozyme inhibitor</fullName>
    </submittedName>
</protein>
<dbReference type="Proteomes" id="UP001596473">
    <property type="component" value="Unassembled WGS sequence"/>
</dbReference>
<feature type="chain" id="PRO_5045418385" evidence="1">
    <location>
        <begin position="26"/>
        <end position="168"/>
    </location>
</feature>
<evidence type="ECO:0000313" key="2">
    <source>
        <dbReference type="EMBL" id="MFC7419702.1"/>
    </source>
</evidence>
<accession>A0ABW2QVF2</accession>
<dbReference type="InterPro" id="IPR036501">
    <property type="entry name" value="Inhibitor_vert_lysozyme_sf"/>
</dbReference>
<keyword evidence="3" id="KW-1185">Reference proteome</keyword>
<organism evidence="2 3">
    <name type="scientific">Iodobacter arcticus</name>
    <dbReference type="NCBI Taxonomy" id="590593"/>
    <lineage>
        <taxon>Bacteria</taxon>
        <taxon>Pseudomonadati</taxon>
        <taxon>Pseudomonadota</taxon>
        <taxon>Betaproteobacteria</taxon>
        <taxon>Neisseriales</taxon>
        <taxon>Chitinibacteraceae</taxon>
        <taxon>Iodobacter</taxon>
    </lineage>
</organism>
<name>A0ABW2QVF2_9NEIS</name>
<dbReference type="EMBL" id="JBHTBQ010000012">
    <property type="protein sequence ID" value="MFC7419702.1"/>
    <property type="molecule type" value="Genomic_DNA"/>
</dbReference>